<feature type="domain" description="HTH lysR-type" evidence="5">
    <location>
        <begin position="2"/>
        <end position="59"/>
    </location>
</feature>
<dbReference type="InterPro" id="IPR050176">
    <property type="entry name" value="LTTR"/>
</dbReference>
<dbReference type="PROSITE" id="PS50931">
    <property type="entry name" value="HTH_LYSR"/>
    <property type="match status" value="1"/>
</dbReference>
<dbReference type="InterPro" id="IPR000847">
    <property type="entry name" value="LysR_HTH_N"/>
</dbReference>
<gene>
    <name evidence="6" type="ORF">NEE01_22450</name>
</gene>
<organism evidence="6 7">
    <name type="scientific">Sphingomonas lycopersici</name>
    <dbReference type="NCBI Taxonomy" id="2951807"/>
    <lineage>
        <taxon>Bacteria</taxon>
        <taxon>Pseudomonadati</taxon>
        <taxon>Pseudomonadota</taxon>
        <taxon>Alphaproteobacteria</taxon>
        <taxon>Sphingomonadales</taxon>
        <taxon>Sphingomonadaceae</taxon>
        <taxon>Sphingomonas</taxon>
    </lineage>
</organism>
<evidence type="ECO:0000313" key="7">
    <source>
        <dbReference type="Proteomes" id="UP001165565"/>
    </source>
</evidence>
<accession>A0AA41ZDA7</accession>
<dbReference type="Gene3D" id="3.40.190.10">
    <property type="entry name" value="Periplasmic binding protein-like II"/>
    <property type="match status" value="2"/>
</dbReference>
<keyword evidence="3" id="KW-0238">DNA-binding</keyword>
<dbReference type="InterPro" id="IPR036390">
    <property type="entry name" value="WH_DNA-bd_sf"/>
</dbReference>
<dbReference type="Proteomes" id="UP001165565">
    <property type="component" value="Unassembled WGS sequence"/>
</dbReference>
<dbReference type="Pfam" id="PF00126">
    <property type="entry name" value="HTH_1"/>
    <property type="match status" value="1"/>
</dbReference>
<comment type="similarity">
    <text evidence="1">Belongs to the LysR transcriptional regulatory family.</text>
</comment>
<dbReference type="InterPro" id="IPR036388">
    <property type="entry name" value="WH-like_DNA-bd_sf"/>
</dbReference>
<dbReference type="SUPFAM" id="SSF53850">
    <property type="entry name" value="Periplasmic binding protein-like II"/>
    <property type="match status" value="1"/>
</dbReference>
<evidence type="ECO:0000256" key="2">
    <source>
        <dbReference type="ARBA" id="ARBA00023015"/>
    </source>
</evidence>
<evidence type="ECO:0000313" key="6">
    <source>
        <dbReference type="EMBL" id="MCW6537548.1"/>
    </source>
</evidence>
<dbReference type="PANTHER" id="PTHR30579:SF7">
    <property type="entry name" value="HTH-TYPE TRANSCRIPTIONAL REGULATOR LRHA-RELATED"/>
    <property type="match status" value="1"/>
</dbReference>
<dbReference type="FunFam" id="1.10.10.10:FF:000001">
    <property type="entry name" value="LysR family transcriptional regulator"/>
    <property type="match status" value="1"/>
</dbReference>
<evidence type="ECO:0000259" key="5">
    <source>
        <dbReference type="PROSITE" id="PS50931"/>
    </source>
</evidence>
<evidence type="ECO:0000256" key="3">
    <source>
        <dbReference type="ARBA" id="ARBA00023125"/>
    </source>
</evidence>
<dbReference type="AlphaFoldDB" id="A0AA41ZDA7"/>
<dbReference type="InterPro" id="IPR005119">
    <property type="entry name" value="LysR_subst-bd"/>
</dbReference>
<sequence>MLDPRLLRAFVAIADRQSFTDAATRLNMTQSTISQQLARLEQAVGHPLIDRASRPVRPTPAGERLLGYARRILALQAEATGLLADPAGTHAARIGVPDDIVTPDVARGLAAFAETHRETRLDVTTGLSRDLMRRYRDGEFDIVIVKEHRASPDCRVSFAEPMAWYESATVDRDWPDPMPLVSFPPGGLYRDEMFARIEREQRRWYIAFTGSSLSGVLVAIEAGMGISLLPRRSTSGRAVRIHRALGEEQSMAVSLYAWETTGAVGELATRLAESLAARSLG</sequence>
<dbReference type="EMBL" id="JANFAV010000025">
    <property type="protein sequence ID" value="MCW6537548.1"/>
    <property type="molecule type" value="Genomic_DNA"/>
</dbReference>
<dbReference type="Pfam" id="PF03466">
    <property type="entry name" value="LysR_substrate"/>
    <property type="match status" value="1"/>
</dbReference>
<protein>
    <submittedName>
        <fullName evidence="6">LysR family transcriptional regulator</fullName>
    </submittedName>
</protein>
<keyword evidence="7" id="KW-1185">Reference proteome</keyword>
<dbReference type="PRINTS" id="PR00039">
    <property type="entry name" value="HTHLYSR"/>
</dbReference>
<name>A0AA41ZDA7_9SPHN</name>
<dbReference type="GO" id="GO:0003677">
    <property type="term" value="F:DNA binding"/>
    <property type="evidence" value="ECO:0007669"/>
    <property type="project" value="UniProtKB-KW"/>
</dbReference>
<evidence type="ECO:0000256" key="1">
    <source>
        <dbReference type="ARBA" id="ARBA00009437"/>
    </source>
</evidence>
<dbReference type="Gene3D" id="1.10.10.10">
    <property type="entry name" value="Winged helix-like DNA-binding domain superfamily/Winged helix DNA-binding domain"/>
    <property type="match status" value="1"/>
</dbReference>
<dbReference type="GO" id="GO:0003700">
    <property type="term" value="F:DNA-binding transcription factor activity"/>
    <property type="evidence" value="ECO:0007669"/>
    <property type="project" value="InterPro"/>
</dbReference>
<comment type="caution">
    <text evidence="6">The sequence shown here is derived from an EMBL/GenBank/DDBJ whole genome shotgun (WGS) entry which is preliminary data.</text>
</comment>
<reference evidence="6" key="1">
    <citation type="submission" date="2022-06" db="EMBL/GenBank/DDBJ databases">
        <title>Sphingomonas sp. nov. isolated from rhizosphere soil of tomato.</title>
        <authorList>
            <person name="Dong H."/>
            <person name="Gao R."/>
        </authorList>
    </citation>
    <scope>NUCLEOTIDE SEQUENCE</scope>
    <source>
        <strain evidence="6">MMSM24</strain>
    </source>
</reference>
<dbReference type="SUPFAM" id="SSF46785">
    <property type="entry name" value="Winged helix' DNA-binding domain"/>
    <property type="match status" value="1"/>
</dbReference>
<dbReference type="PANTHER" id="PTHR30579">
    <property type="entry name" value="TRANSCRIPTIONAL REGULATOR"/>
    <property type="match status" value="1"/>
</dbReference>
<evidence type="ECO:0000256" key="4">
    <source>
        <dbReference type="ARBA" id="ARBA00023163"/>
    </source>
</evidence>
<proteinExistence type="inferred from homology"/>
<keyword evidence="2" id="KW-0805">Transcription regulation</keyword>
<keyword evidence="4" id="KW-0804">Transcription</keyword>